<name>A0ABS6A6V2_9GAMM</name>
<dbReference type="PROSITE" id="PS51007">
    <property type="entry name" value="CYTC"/>
    <property type="match status" value="1"/>
</dbReference>
<evidence type="ECO:0000256" key="4">
    <source>
        <dbReference type="SAM" id="Phobius"/>
    </source>
</evidence>
<dbReference type="RefSeq" id="WP_216007592.1">
    <property type="nucleotide sequence ID" value="NZ_JAHKPV010000006.1"/>
</dbReference>
<keyword evidence="2 3" id="KW-0408">Iron</keyword>
<proteinExistence type="predicted"/>
<dbReference type="Pfam" id="PF13442">
    <property type="entry name" value="Cytochrome_CBB3"/>
    <property type="match status" value="1"/>
</dbReference>
<feature type="transmembrane region" description="Helical" evidence="4">
    <location>
        <begin position="12"/>
        <end position="38"/>
    </location>
</feature>
<evidence type="ECO:0000313" key="6">
    <source>
        <dbReference type="EMBL" id="MBU2873721.1"/>
    </source>
</evidence>
<sequence length="212" mass="23433">MFDRCYVCARMLNTVAVTLLAGKASYVVLLFGALLLGIQTTLLRAEDTPQLLTPELGEPLHPSDIENYEITIFPNGKNLPEGQGTVAQGEVLYQTQCAMCHGKKGIEGPAARLAGSDGWFSFRDPLRVLRIRKHPVLLISVGSMWPFATTIFDYIRRAMPHQAPKSLNNDEVYALTAYILHLNDLLNTATQLDKHSILEINMPGKARSVIAD</sequence>
<evidence type="ECO:0000259" key="5">
    <source>
        <dbReference type="PROSITE" id="PS51007"/>
    </source>
</evidence>
<protein>
    <submittedName>
        <fullName evidence="6">Cytochrome c</fullName>
    </submittedName>
</protein>
<gene>
    <name evidence="6" type="ORF">KO508_06805</name>
</gene>
<feature type="domain" description="Cytochrome c" evidence="5">
    <location>
        <begin position="84"/>
        <end position="183"/>
    </location>
</feature>
<evidence type="ECO:0000256" key="1">
    <source>
        <dbReference type="ARBA" id="ARBA00022723"/>
    </source>
</evidence>
<keyword evidence="1 3" id="KW-0479">Metal-binding</keyword>
<keyword evidence="3" id="KW-0349">Heme</keyword>
<dbReference type="EMBL" id="JAHKPV010000006">
    <property type="protein sequence ID" value="MBU2873721.1"/>
    <property type="molecule type" value="Genomic_DNA"/>
</dbReference>
<keyword evidence="7" id="KW-1185">Reference proteome</keyword>
<evidence type="ECO:0000256" key="2">
    <source>
        <dbReference type="ARBA" id="ARBA00023004"/>
    </source>
</evidence>
<keyword evidence="4" id="KW-1133">Transmembrane helix</keyword>
<evidence type="ECO:0000313" key="7">
    <source>
        <dbReference type="Proteomes" id="UP000753376"/>
    </source>
</evidence>
<comment type="caution">
    <text evidence="6">The sequence shown here is derived from an EMBL/GenBank/DDBJ whole genome shotgun (WGS) entry which is preliminary data.</text>
</comment>
<dbReference type="InterPro" id="IPR009056">
    <property type="entry name" value="Cyt_c-like_dom"/>
</dbReference>
<dbReference type="Proteomes" id="UP000753376">
    <property type="component" value="Unassembled WGS sequence"/>
</dbReference>
<accession>A0ABS6A6V2</accession>
<keyword evidence="4" id="KW-0472">Membrane</keyword>
<reference evidence="6 7" key="1">
    <citation type="submission" date="2021-05" db="EMBL/GenBank/DDBJ databases">
        <title>Draft genomes of bacteria isolated from model marine particles.</title>
        <authorList>
            <person name="Datta M.S."/>
            <person name="Schwartzman J.A."/>
            <person name="Enke T.N."/>
            <person name="Saavedra J."/>
            <person name="Cermak N."/>
            <person name="Cordero O.X."/>
        </authorList>
    </citation>
    <scope>NUCLEOTIDE SEQUENCE [LARGE SCALE GENOMIC DNA]</scope>
    <source>
        <strain evidence="6 7">D2M19</strain>
    </source>
</reference>
<evidence type="ECO:0000256" key="3">
    <source>
        <dbReference type="PROSITE-ProRule" id="PRU00433"/>
    </source>
</evidence>
<organism evidence="6 7">
    <name type="scientific">Marinobacter salexigens</name>
    <dbReference type="NCBI Taxonomy" id="1925763"/>
    <lineage>
        <taxon>Bacteria</taxon>
        <taxon>Pseudomonadati</taxon>
        <taxon>Pseudomonadota</taxon>
        <taxon>Gammaproteobacteria</taxon>
        <taxon>Pseudomonadales</taxon>
        <taxon>Marinobacteraceae</taxon>
        <taxon>Marinobacter</taxon>
    </lineage>
</organism>
<keyword evidence="4" id="KW-0812">Transmembrane</keyword>